<evidence type="ECO:0000256" key="6">
    <source>
        <dbReference type="ARBA" id="ARBA00014679"/>
    </source>
</evidence>
<dbReference type="InterPro" id="IPR029028">
    <property type="entry name" value="Alpha/beta_knot_MTases"/>
</dbReference>
<comment type="caution">
    <text evidence="19">The sequence shown here is derived from an EMBL/GenBank/DDBJ whole genome shotgun (WGS) entry which is preliminary data.</text>
</comment>
<dbReference type="EC" id="2.1.1.228" evidence="5 15"/>
<evidence type="ECO:0000313" key="20">
    <source>
        <dbReference type="Proteomes" id="UP000051804"/>
    </source>
</evidence>
<evidence type="ECO:0000256" key="9">
    <source>
        <dbReference type="ARBA" id="ARBA00022679"/>
    </source>
</evidence>
<dbReference type="InterPro" id="IPR023148">
    <property type="entry name" value="tRNA_m1G_MeTrfase_C_sf"/>
</dbReference>
<dbReference type="Pfam" id="PF01746">
    <property type="entry name" value="tRNA_m1G_MT"/>
    <property type="match status" value="1"/>
</dbReference>
<keyword evidence="10 15" id="KW-0949">S-adenosyl-L-methionine</keyword>
<keyword evidence="8 15" id="KW-0489">Methyltransferase</keyword>
<evidence type="ECO:0000256" key="3">
    <source>
        <dbReference type="ARBA" id="ARBA00007630"/>
    </source>
</evidence>
<dbReference type="PANTHER" id="PTHR46417">
    <property type="entry name" value="TRNA (GUANINE-N(1)-)-METHYLTRANSFERASE"/>
    <property type="match status" value="1"/>
</dbReference>
<evidence type="ECO:0000256" key="16">
    <source>
        <dbReference type="PIRSR" id="PIRSR000386-1"/>
    </source>
</evidence>
<evidence type="ECO:0000256" key="7">
    <source>
        <dbReference type="ARBA" id="ARBA00022490"/>
    </source>
</evidence>
<dbReference type="OrthoDB" id="9807416at2"/>
<dbReference type="GO" id="GO:0005829">
    <property type="term" value="C:cytosol"/>
    <property type="evidence" value="ECO:0007669"/>
    <property type="project" value="TreeGrafter"/>
</dbReference>
<evidence type="ECO:0000256" key="14">
    <source>
        <dbReference type="ARBA" id="ARBA00047783"/>
    </source>
</evidence>
<organism evidence="19 20">
    <name type="scientific">Lacticaseibacillus nasuensis JCM 17158</name>
    <dbReference type="NCBI Taxonomy" id="1291734"/>
    <lineage>
        <taxon>Bacteria</taxon>
        <taxon>Bacillati</taxon>
        <taxon>Bacillota</taxon>
        <taxon>Bacilli</taxon>
        <taxon>Lactobacillales</taxon>
        <taxon>Lactobacillaceae</taxon>
        <taxon>Lacticaseibacillus</taxon>
    </lineage>
</organism>
<feature type="binding site" evidence="15 16">
    <location>
        <position position="112"/>
    </location>
    <ligand>
        <name>S-adenosyl-L-methionine</name>
        <dbReference type="ChEBI" id="CHEBI:59789"/>
    </ligand>
</feature>
<name>A0A0R1JSW5_9LACO</name>
<evidence type="ECO:0000256" key="1">
    <source>
        <dbReference type="ARBA" id="ARBA00002634"/>
    </source>
</evidence>
<dbReference type="HAMAP" id="MF_00605">
    <property type="entry name" value="TrmD"/>
    <property type="match status" value="1"/>
</dbReference>
<dbReference type="InterPro" id="IPR029026">
    <property type="entry name" value="tRNA_m1G_MTases_N"/>
</dbReference>
<dbReference type="PATRIC" id="fig|1291734.4.peg.964"/>
<comment type="function">
    <text evidence="1 15 17">Specifically methylates guanosine-37 in various tRNAs.</text>
</comment>
<keyword evidence="11 15" id="KW-0819">tRNA processing</keyword>
<evidence type="ECO:0000256" key="12">
    <source>
        <dbReference type="ARBA" id="ARBA00029736"/>
    </source>
</evidence>
<keyword evidence="20" id="KW-1185">Reference proteome</keyword>
<dbReference type="InterPro" id="IPR016009">
    <property type="entry name" value="tRNA_MeTrfase_TRMD/TRM10"/>
</dbReference>
<comment type="subcellular location">
    <subcellularLocation>
        <location evidence="2 15 17">Cytoplasm</location>
    </subcellularLocation>
</comment>
<evidence type="ECO:0000256" key="2">
    <source>
        <dbReference type="ARBA" id="ARBA00004496"/>
    </source>
</evidence>
<dbReference type="NCBIfam" id="NF000648">
    <property type="entry name" value="PRK00026.1"/>
    <property type="match status" value="1"/>
</dbReference>
<evidence type="ECO:0000256" key="13">
    <source>
        <dbReference type="ARBA" id="ARBA00033392"/>
    </source>
</evidence>
<protein>
    <recommendedName>
        <fullName evidence="6 15">tRNA (guanine-N(1)-)-methyltransferase</fullName>
        <ecNumber evidence="5 15">2.1.1.228</ecNumber>
    </recommendedName>
    <alternativeName>
        <fullName evidence="12 15">M1G-methyltransferase</fullName>
    </alternativeName>
    <alternativeName>
        <fullName evidence="13 15">tRNA [GM37] methyltransferase</fullName>
    </alternativeName>
</protein>
<evidence type="ECO:0000256" key="10">
    <source>
        <dbReference type="ARBA" id="ARBA00022691"/>
    </source>
</evidence>
<feature type="binding site" evidence="15 16">
    <location>
        <begin position="131"/>
        <end position="136"/>
    </location>
    <ligand>
        <name>S-adenosyl-L-methionine</name>
        <dbReference type="ChEBI" id="CHEBI:59789"/>
    </ligand>
</feature>
<dbReference type="GO" id="GO:0052906">
    <property type="term" value="F:tRNA (guanine(37)-N1)-methyltransferase activity"/>
    <property type="evidence" value="ECO:0007669"/>
    <property type="project" value="UniProtKB-UniRule"/>
</dbReference>
<evidence type="ECO:0000256" key="4">
    <source>
        <dbReference type="ARBA" id="ARBA00011738"/>
    </source>
</evidence>
<comment type="subunit">
    <text evidence="4 15 17">Homodimer.</text>
</comment>
<evidence type="ECO:0000256" key="15">
    <source>
        <dbReference type="HAMAP-Rule" id="MF_00605"/>
    </source>
</evidence>
<accession>A0A0R1JSW5</accession>
<evidence type="ECO:0000256" key="17">
    <source>
        <dbReference type="RuleBase" id="RU003464"/>
    </source>
</evidence>
<dbReference type="CDD" id="cd18080">
    <property type="entry name" value="TrmD-like"/>
    <property type="match status" value="1"/>
</dbReference>
<proteinExistence type="inferred from homology"/>
<keyword evidence="7 15" id="KW-0963">Cytoplasm</keyword>
<comment type="catalytic activity">
    <reaction evidence="14 15 17">
        <text>guanosine(37) in tRNA + S-adenosyl-L-methionine = N(1)-methylguanosine(37) in tRNA + S-adenosyl-L-homocysteine + H(+)</text>
        <dbReference type="Rhea" id="RHEA:36899"/>
        <dbReference type="Rhea" id="RHEA-COMP:10145"/>
        <dbReference type="Rhea" id="RHEA-COMP:10147"/>
        <dbReference type="ChEBI" id="CHEBI:15378"/>
        <dbReference type="ChEBI" id="CHEBI:57856"/>
        <dbReference type="ChEBI" id="CHEBI:59789"/>
        <dbReference type="ChEBI" id="CHEBI:73542"/>
        <dbReference type="ChEBI" id="CHEBI:74269"/>
        <dbReference type="EC" id="2.1.1.228"/>
    </reaction>
</comment>
<dbReference type="RefSeq" id="WP_056949908.1">
    <property type="nucleotide sequence ID" value="NZ_AZDJ01000001.1"/>
</dbReference>
<reference evidence="19 20" key="1">
    <citation type="journal article" date="2015" name="Genome Announc.">
        <title>Expanding the biotechnology potential of lactobacilli through comparative genomics of 213 strains and associated genera.</title>
        <authorList>
            <person name="Sun Z."/>
            <person name="Harris H.M."/>
            <person name="McCann A."/>
            <person name="Guo C."/>
            <person name="Argimon S."/>
            <person name="Zhang W."/>
            <person name="Yang X."/>
            <person name="Jeffery I.B."/>
            <person name="Cooney J.C."/>
            <person name="Kagawa T.F."/>
            <person name="Liu W."/>
            <person name="Song Y."/>
            <person name="Salvetti E."/>
            <person name="Wrobel A."/>
            <person name="Rasinkangas P."/>
            <person name="Parkhill J."/>
            <person name="Rea M.C."/>
            <person name="O'Sullivan O."/>
            <person name="Ritari J."/>
            <person name="Douillard F.P."/>
            <person name="Paul Ross R."/>
            <person name="Yang R."/>
            <person name="Briner A.E."/>
            <person name="Felis G.E."/>
            <person name="de Vos W.M."/>
            <person name="Barrangou R."/>
            <person name="Klaenhammer T.R."/>
            <person name="Caufield P.W."/>
            <person name="Cui Y."/>
            <person name="Zhang H."/>
            <person name="O'Toole P.W."/>
        </authorList>
    </citation>
    <scope>NUCLEOTIDE SEQUENCE [LARGE SCALE GENOMIC DNA]</scope>
    <source>
        <strain evidence="19 20">JCM 17158</strain>
    </source>
</reference>
<gene>
    <name evidence="15" type="primary">trmD</name>
    <name evidence="19" type="ORF">FD02_GL000937</name>
</gene>
<evidence type="ECO:0000259" key="18">
    <source>
        <dbReference type="Pfam" id="PF01746"/>
    </source>
</evidence>
<feature type="domain" description="tRNA methyltransferase TRMD/TRM10-type" evidence="18">
    <location>
        <begin position="1"/>
        <end position="223"/>
    </location>
</feature>
<dbReference type="PANTHER" id="PTHR46417:SF1">
    <property type="entry name" value="TRNA (GUANINE-N(1)-)-METHYLTRANSFERASE"/>
    <property type="match status" value="1"/>
</dbReference>
<evidence type="ECO:0000256" key="8">
    <source>
        <dbReference type="ARBA" id="ARBA00022603"/>
    </source>
</evidence>
<dbReference type="FunFam" id="1.10.1270.20:FF:000001">
    <property type="entry name" value="tRNA (guanine-N(1)-)-methyltransferase"/>
    <property type="match status" value="1"/>
</dbReference>
<dbReference type="Proteomes" id="UP000051804">
    <property type="component" value="Unassembled WGS sequence"/>
</dbReference>
<evidence type="ECO:0000256" key="5">
    <source>
        <dbReference type="ARBA" id="ARBA00012807"/>
    </source>
</evidence>
<dbReference type="Gene3D" id="3.40.1280.10">
    <property type="match status" value="1"/>
</dbReference>
<dbReference type="FunFam" id="3.40.1280.10:FF:000001">
    <property type="entry name" value="tRNA (guanine-N(1)-)-methyltransferase"/>
    <property type="match status" value="1"/>
</dbReference>
<dbReference type="SUPFAM" id="SSF75217">
    <property type="entry name" value="alpha/beta knot"/>
    <property type="match status" value="1"/>
</dbReference>
<dbReference type="Gene3D" id="1.10.1270.20">
    <property type="entry name" value="tRNA(m1g37)methyltransferase, domain 2"/>
    <property type="match status" value="1"/>
</dbReference>
<evidence type="ECO:0000313" key="19">
    <source>
        <dbReference type="EMBL" id="KRK74334.1"/>
    </source>
</evidence>
<sequence>MRIDVLSLFPDMFTPLTQSIIGKALERELLQFNVVDFRDYSHDKHHHVDDTPYGGGAGMLLRPEPIFEAMDALDAAAPGPRRVILLDPAGRKFDHVAAKELAQESHLVFICGHYEGYDERIRSLVTDEFSIGDFVLTGGELPAMMMIDATVRFLPGVLGNAESAATDSFENGLLNYPEYTRPASYRDMDVPFVLQNGDHGKIARWRLKESLRRTLQRRPDLLADVTLDKDGQKLLREVRGEEAGRLADCEREDE</sequence>
<dbReference type="PIRSF" id="PIRSF000386">
    <property type="entry name" value="tRNA_mtase"/>
    <property type="match status" value="1"/>
</dbReference>
<dbReference type="NCBIfam" id="TIGR00088">
    <property type="entry name" value="trmD"/>
    <property type="match status" value="1"/>
</dbReference>
<evidence type="ECO:0000256" key="11">
    <source>
        <dbReference type="ARBA" id="ARBA00022694"/>
    </source>
</evidence>
<dbReference type="EMBL" id="AZDJ01000001">
    <property type="protein sequence ID" value="KRK74334.1"/>
    <property type="molecule type" value="Genomic_DNA"/>
</dbReference>
<dbReference type="STRING" id="1291734.FD02_GL000937"/>
<dbReference type="AlphaFoldDB" id="A0A0R1JSW5"/>
<dbReference type="GO" id="GO:0002939">
    <property type="term" value="P:tRNA N1-guanine methylation"/>
    <property type="evidence" value="ECO:0007669"/>
    <property type="project" value="TreeGrafter"/>
</dbReference>
<comment type="similarity">
    <text evidence="3 15 17">Belongs to the RNA methyltransferase TrmD family.</text>
</comment>
<keyword evidence="9 15" id="KW-0808">Transferase</keyword>
<dbReference type="InterPro" id="IPR002649">
    <property type="entry name" value="tRNA_m1G_MeTrfase_TrmD"/>
</dbReference>